<organism evidence="1 2">
    <name type="scientific">Caproicibacterium amylolyticum</name>
    <dbReference type="NCBI Taxonomy" id="2766537"/>
    <lineage>
        <taxon>Bacteria</taxon>
        <taxon>Bacillati</taxon>
        <taxon>Bacillota</taxon>
        <taxon>Clostridia</taxon>
        <taxon>Eubacteriales</taxon>
        <taxon>Oscillospiraceae</taxon>
        <taxon>Caproicibacterium</taxon>
    </lineage>
</organism>
<evidence type="ECO:0000313" key="1">
    <source>
        <dbReference type="EMBL" id="QNO18009.1"/>
    </source>
</evidence>
<dbReference type="AlphaFoldDB" id="A0A7G9WH47"/>
<evidence type="ECO:0000313" key="2">
    <source>
        <dbReference type="Proteomes" id="UP000516046"/>
    </source>
</evidence>
<dbReference type="Proteomes" id="UP000516046">
    <property type="component" value="Chromosome"/>
</dbReference>
<dbReference type="InterPro" id="IPR010690">
    <property type="entry name" value="YqfD"/>
</dbReference>
<dbReference type="EMBL" id="CP060696">
    <property type="protein sequence ID" value="QNO18009.1"/>
    <property type="molecule type" value="Genomic_DNA"/>
</dbReference>
<protein>
    <submittedName>
        <fullName evidence="1">Sporulation protein YqfD</fullName>
    </submittedName>
</protein>
<sequence length="390" mass="43392">MGLTHWLTGWVRFRVVTPKGGERFLNCCTRAKIYIWRVRPGSKGITACVRAGQYAALRRPARQAKVRLQIQRKGGLPLKIAHLRHRPGLIAGFVLFWVALLALGQCFWTVEVTGCKNIPENELRQALAEQGVAPGVKKSGFSAKEVQTKMMEKFPQISWISVNNHGADVDVQLTEKDEQPPVADQNGWYHLRASENGIVVEMHVSAGSPVVKVGDGVIKNQLLVSAVVEDKEQKFMRLYHAAGTVIAETKHTLQVQVPFGLSQWQTCGQPAERRSLLVFGVQIPLSVELPPSGQLMRTGQQTAVRLCGKELPLSFLQEELTPVRLVTRQRSRAEVEKEAKQLLDSKEKTELSSASVTKRTDTIKADKNGVTVTRQLVCRENIAKEVKISQ</sequence>
<accession>A0A7G9WH47</accession>
<keyword evidence="2" id="KW-1185">Reference proteome</keyword>
<reference evidence="1 2" key="1">
    <citation type="submission" date="2020-08" db="EMBL/GenBank/DDBJ databases">
        <authorList>
            <person name="Ren C."/>
            <person name="Gu Y."/>
            <person name="Xu Y."/>
        </authorList>
    </citation>
    <scope>NUCLEOTIDE SEQUENCE [LARGE SCALE GENOMIC DNA]</scope>
    <source>
        <strain evidence="1 2">LBM18003</strain>
    </source>
</reference>
<dbReference type="RefSeq" id="WP_212507074.1">
    <property type="nucleotide sequence ID" value="NZ_CP060696.1"/>
</dbReference>
<gene>
    <name evidence="1" type="ORF">H6X83_14025</name>
</gene>
<dbReference type="KEGG" id="caml:H6X83_14025"/>
<name>A0A7G9WH47_9FIRM</name>
<proteinExistence type="predicted"/>
<dbReference type="Pfam" id="PF06898">
    <property type="entry name" value="YqfD"/>
    <property type="match status" value="1"/>
</dbReference>